<reference evidence="3" key="1">
    <citation type="journal article" date="2014" name="Nat. Genet.">
        <title>A reference genome for common bean and genome-wide analysis of dual domestications.</title>
        <authorList>
            <person name="Schmutz J."/>
            <person name="McClean P.E."/>
            <person name="Mamidi S."/>
            <person name="Wu G.A."/>
            <person name="Cannon S.B."/>
            <person name="Grimwood J."/>
            <person name="Jenkins J."/>
            <person name="Shu S."/>
            <person name="Song Q."/>
            <person name="Chavarro C."/>
            <person name="Torres-Torres M."/>
            <person name="Geffroy V."/>
            <person name="Moghaddam S.M."/>
            <person name="Gao D."/>
            <person name="Abernathy B."/>
            <person name="Barry K."/>
            <person name="Blair M."/>
            <person name="Brick M.A."/>
            <person name="Chovatia M."/>
            <person name="Gepts P."/>
            <person name="Goodstein D.M."/>
            <person name="Gonzales M."/>
            <person name="Hellsten U."/>
            <person name="Hyten D.L."/>
            <person name="Jia G."/>
            <person name="Kelly J.D."/>
            <person name="Kudrna D."/>
            <person name="Lee R."/>
            <person name="Richard M.M."/>
            <person name="Miklas P.N."/>
            <person name="Osorno J.M."/>
            <person name="Rodrigues J."/>
            <person name="Thareau V."/>
            <person name="Urrea C.A."/>
            <person name="Wang M."/>
            <person name="Yu Y."/>
            <person name="Zhang M."/>
            <person name="Wing R.A."/>
            <person name="Cregan P.B."/>
            <person name="Rokhsar D.S."/>
            <person name="Jackson S.A."/>
        </authorList>
    </citation>
    <scope>NUCLEOTIDE SEQUENCE [LARGE SCALE GENOMIC DNA]</scope>
    <source>
        <strain evidence="3">cv. G19833</strain>
    </source>
</reference>
<dbReference type="Proteomes" id="UP000000226">
    <property type="component" value="Chromosome 8"/>
</dbReference>
<accession>V7B6S0</accession>
<keyword evidence="3" id="KW-1185">Reference proteome</keyword>
<dbReference type="Gramene" id="ESW13524">
    <property type="protein sequence ID" value="ESW13524"/>
    <property type="gene ID" value="PHAVU_008G204000g"/>
</dbReference>
<protein>
    <submittedName>
        <fullName evidence="2">Uncharacterized protein</fullName>
    </submittedName>
</protein>
<evidence type="ECO:0000256" key="1">
    <source>
        <dbReference type="SAM" id="Phobius"/>
    </source>
</evidence>
<keyword evidence="1" id="KW-0812">Transmembrane</keyword>
<dbReference type="SMR" id="V7B6S0"/>
<keyword evidence="1" id="KW-1133">Transmembrane helix</keyword>
<sequence length="133" mass="14986">MLFSASHEQKILKYLKRNVLKPSKTRKIETKICKKKQRQCLYVDQLLAEINLAGSNNYSSFTPSCPLTIIFCINQNFCSTKNISFAACTLLALGFSLYWVSLTVDDVPMGLPNKPNQAIPLLLSCHHCSVPLY</sequence>
<gene>
    <name evidence="2" type="ORF">PHAVU_008G204000g</name>
</gene>
<dbReference type="AlphaFoldDB" id="V7B6S0"/>
<feature type="transmembrane region" description="Helical" evidence="1">
    <location>
        <begin position="83"/>
        <end position="101"/>
    </location>
</feature>
<dbReference type="EMBL" id="CM002295">
    <property type="protein sequence ID" value="ESW13524.1"/>
    <property type="molecule type" value="Genomic_DNA"/>
</dbReference>
<name>V7B6S0_PHAVU</name>
<evidence type="ECO:0000313" key="3">
    <source>
        <dbReference type="Proteomes" id="UP000000226"/>
    </source>
</evidence>
<proteinExistence type="predicted"/>
<organism evidence="2 3">
    <name type="scientific">Phaseolus vulgaris</name>
    <name type="common">Kidney bean</name>
    <name type="synonym">French bean</name>
    <dbReference type="NCBI Taxonomy" id="3885"/>
    <lineage>
        <taxon>Eukaryota</taxon>
        <taxon>Viridiplantae</taxon>
        <taxon>Streptophyta</taxon>
        <taxon>Embryophyta</taxon>
        <taxon>Tracheophyta</taxon>
        <taxon>Spermatophyta</taxon>
        <taxon>Magnoliopsida</taxon>
        <taxon>eudicotyledons</taxon>
        <taxon>Gunneridae</taxon>
        <taxon>Pentapetalae</taxon>
        <taxon>rosids</taxon>
        <taxon>fabids</taxon>
        <taxon>Fabales</taxon>
        <taxon>Fabaceae</taxon>
        <taxon>Papilionoideae</taxon>
        <taxon>50 kb inversion clade</taxon>
        <taxon>NPAAA clade</taxon>
        <taxon>indigoferoid/millettioid clade</taxon>
        <taxon>Phaseoleae</taxon>
        <taxon>Phaseolus</taxon>
    </lineage>
</organism>
<evidence type="ECO:0000313" key="2">
    <source>
        <dbReference type="EMBL" id="ESW13524.1"/>
    </source>
</evidence>
<keyword evidence="1" id="KW-0472">Membrane</keyword>